<accession>A0ABW7VPI9</accession>
<dbReference type="RefSeq" id="WP_397058755.1">
    <property type="nucleotide sequence ID" value="NZ_JBIRYL010000001.1"/>
</dbReference>
<evidence type="ECO:0000313" key="2">
    <source>
        <dbReference type="EMBL" id="MFI2228517.1"/>
    </source>
</evidence>
<proteinExistence type="predicted"/>
<comment type="caution">
    <text evidence="2">The sequence shown here is derived from an EMBL/GenBank/DDBJ whole genome shotgun (WGS) entry which is preliminary data.</text>
</comment>
<sequence>MEGADHVRRGGDGSPGSGAAGVVASADRASRTVVLDIDRAAVRSVDFGARRHTDAGVWDWMRGQLSDWPVKRVDDAGLTVADTVSYALQSTRGRVQVELRSTGDRGNRELHAVVRDTGTTAPPQDVLDDTVHGHLDYRLHPAGETGWTREISLRMPETRPLPQWLDQAIDPHRYPRLSVDGETAIAVRSRDYSKLARDLAPYDTASPAEVSRHNNDVEIRHQGRVNDARLWAGRTNLEPAYFALKSGDGTADLAVYRLRNQNFAEGLTQLGITSPGEKLIPVDDFATSIAEQLRQRPRTLPEETEPSP</sequence>
<reference evidence="2 3" key="1">
    <citation type="submission" date="2024-10" db="EMBL/GenBank/DDBJ databases">
        <title>The Natural Products Discovery Center: Release of the First 8490 Sequenced Strains for Exploring Actinobacteria Biosynthetic Diversity.</title>
        <authorList>
            <person name="Kalkreuter E."/>
            <person name="Kautsar S.A."/>
            <person name="Yang D."/>
            <person name="Bader C.D."/>
            <person name="Teijaro C.N."/>
            <person name="Fluegel L."/>
            <person name="Davis C.M."/>
            <person name="Simpson J.R."/>
            <person name="Lauterbach L."/>
            <person name="Steele A.D."/>
            <person name="Gui C."/>
            <person name="Meng S."/>
            <person name="Li G."/>
            <person name="Viehrig K."/>
            <person name="Ye F."/>
            <person name="Su P."/>
            <person name="Kiefer A.F."/>
            <person name="Nichols A."/>
            <person name="Cepeda A.J."/>
            <person name="Yan W."/>
            <person name="Fan B."/>
            <person name="Jiang Y."/>
            <person name="Adhikari A."/>
            <person name="Zheng C.-J."/>
            <person name="Schuster L."/>
            <person name="Cowan T.M."/>
            <person name="Smanski M.J."/>
            <person name="Chevrette M.G."/>
            <person name="De Carvalho L.P.S."/>
            <person name="Shen B."/>
        </authorList>
    </citation>
    <scope>NUCLEOTIDE SEQUENCE [LARGE SCALE GENOMIC DNA]</scope>
    <source>
        <strain evidence="2 3">NPDC019377</strain>
    </source>
</reference>
<evidence type="ECO:0000313" key="3">
    <source>
        <dbReference type="Proteomes" id="UP001611494"/>
    </source>
</evidence>
<dbReference type="Proteomes" id="UP001611494">
    <property type="component" value="Unassembled WGS sequence"/>
</dbReference>
<organism evidence="2 3">
    <name type="scientific">Nocardia testacea</name>
    <dbReference type="NCBI Taxonomy" id="248551"/>
    <lineage>
        <taxon>Bacteria</taxon>
        <taxon>Bacillati</taxon>
        <taxon>Actinomycetota</taxon>
        <taxon>Actinomycetes</taxon>
        <taxon>Mycobacteriales</taxon>
        <taxon>Nocardiaceae</taxon>
        <taxon>Nocardia</taxon>
    </lineage>
</organism>
<name>A0ABW7VPI9_9NOCA</name>
<evidence type="ECO:0000256" key="1">
    <source>
        <dbReference type="SAM" id="MobiDB-lite"/>
    </source>
</evidence>
<keyword evidence="3" id="KW-1185">Reference proteome</keyword>
<gene>
    <name evidence="2" type="ORF">ACH49Z_01525</name>
</gene>
<dbReference type="EMBL" id="JBIRYL010000001">
    <property type="protein sequence ID" value="MFI2228517.1"/>
    <property type="molecule type" value="Genomic_DNA"/>
</dbReference>
<protein>
    <submittedName>
        <fullName evidence="2">Uncharacterized protein</fullName>
    </submittedName>
</protein>
<feature type="region of interest" description="Disordered" evidence="1">
    <location>
        <begin position="1"/>
        <end position="25"/>
    </location>
</feature>
<feature type="compositionally biased region" description="Basic and acidic residues" evidence="1">
    <location>
        <begin position="1"/>
        <end position="11"/>
    </location>
</feature>